<proteinExistence type="predicted"/>
<organism evidence="3 4">
    <name type="scientific">Christiangramia flava JLT2011</name>
    <dbReference type="NCBI Taxonomy" id="1229726"/>
    <lineage>
        <taxon>Bacteria</taxon>
        <taxon>Pseudomonadati</taxon>
        <taxon>Bacteroidota</taxon>
        <taxon>Flavobacteriia</taxon>
        <taxon>Flavobacteriales</taxon>
        <taxon>Flavobacteriaceae</taxon>
        <taxon>Christiangramia</taxon>
    </lineage>
</organism>
<gene>
    <name evidence="3" type="ORF">GRFL_0086</name>
</gene>
<evidence type="ECO:0000259" key="1">
    <source>
        <dbReference type="Pfam" id="PF00534"/>
    </source>
</evidence>
<dbReference type="GO" id="GO:0016757">
    <property type="term" value="F:glycosyltransferase activity"/>
    <property type="evidence" value="ECO:0007669"/>
    <property type="project" value="InterPro"/>
</dbReference>
<dbReference type="PANTHER" id="PTHR12526">
    <property type="entry name" value="GLYCOSYLTRANSFERASE"/>
    <property type="match status" value="1"/>
</dbReference>
<dbReference type="SUPFAM" id="SSF53756">
    <property type="entry name" value="UDP-Glycosyltransferase/glycogen phosphorylase"/>
    <property type="match status" value="2"/>
</dbReference>
<feature type="domain" description="Glycosyltransferase subfamily 4-like N-terminal" evidence="2">
    <location>
        <begin position="351"/>
        <end position="507"/>
    </location>
</feature>
<evidence type="ECO:0008006" key="5">
    <source>
        <dbReference type="Google" id="ProtNLM"/>
    </source>
</evidence>
<dbReference type="EMBL" id="CP016359">
    <property type="protein sequence ID" value="APU66810.1"/>
    <property type="molecule type" value="Genomic_DNA"/>
</dbReference>
<dbReference type="AlphaFoldDB" id="A0A1L7HZP5"/>
<dbReference type="PANTHER" id="PTHR12526:SF630">
    <property type="entry name" value="GLYCOSYLTRANSFERASE"/>
    <property type="match status" value="1"/>
</dbReference>
<evidence type="ECO:0000313" key="3">
    <source>
        <dbReference type="EMBL" id="APU66810.1"/>
    </source>
</evidence>
<reference evidence="3 4" key="1">
    <citation type="submission" date="2016-07" db="EMBL/GenBank/DDBJ databases">
        <title>Multi-omics approach to identify versatile polysaccharide utilization systems of a marine flavobacterium Gramella flava.</title>
        <authorList>
            <person name="Tang K."/>
        </authorList>
    </citation>
    <scope>NUCLEOTIDE SEQUENCE [LARGE SCALE GENOMIC DNA]</scope>
    <source>
        <strain evidence="3 4">JLT2011</strain>
    </source>
</reference>
<keyword evidence="4" id="KW-1185">Reference proteome</keyword>
<dbReference type="STRING" id="1229726.GRFL_0086"/>
<dbReference type="CDD" id="cd03811">
    <property type="entry name" value="GT4_GT28_WabH-like"/>
    <property type="match status" value="1"/>
</dbReference>
<evidence type="ECO:0000259" key="2">
    <source>
        <dbReference type="Pfam" id="PF13439"/>
    </source>
</evidence>
<feature type="domain" description="Glycosyl transferase family 1" evidence="1">
    <location>
        <begin position="149"/>
        <end position="305"/>
    </location>
</feature>
<dbReference type="CDD" id="cd03801">
    <property type="entry name" value="GT4_PimA-like"/>
    <property type="match status" value="1"/>
</dbReference>
<feature type="domain" description="Glycosyl transferase family 1" evidence="1">
    <location>
        <begin position="511"/>
        <end position="668"/>
    </location>
</feature>
<accession>A0A1L7HZP5</accession>
<dbReference type="KEGG" id="gfl:GRFL_0086"/>
<dbReference type="InterPro" id="IPR028098">
    <property type="entry name" value="Glyco_trans_4-like_N"/>
</dbReference>
<evidence type="ECO:0000313" key="4">
    <source>
        <dbReference type="Proteomes" id="UP000186230"/>
    </source>
</evidence>
<dbReference type="Pfam" id="PF00534">
    <property type="entry name" value="Glycos_transf_1"/>
    <property type="match status" value="2"/>
</dbReference>
<sequence length="701" mass="79610">MVVLTLYPGDGELPFKGTQIHLNRPISHRLFDFIGWKKFAEYINKYQPDVIQANASDTLKFCSSSKYLFKWKNKLVFRNANKMGDFIDSPLKHKLNKFYLKNLDYVISVSKECEKDFIKTFQFSEDKIQTVTIGVEEKKIDALSPDLKEIYSKGPVIVHIGGFVPEKNHETLIRIFSCLLKNNQRLQLVLIGKGKLQEAIRQEVQEKGLEKNVHFLDYRNDILEILKRATLFVMPSLIEGLPAVILEAMYCGTPVVAFNVGGISEVIKSGQTGELVQKGDVDDFIQRVERILGDENYRDEIVQNASDLIHSQFLNNQIAEQFESCYENLLEPEIKRGQLRILQIIQKKQFRGAEIFCCQLSNELEQKGHEVQVYSIFEGSADLPYSKVINSFQRNQSLRYTDYSGWKAIAEIVRKFKPDIVQANASDTLKYTVISRQLFGWKVPIVFRNASLTSFYINGSLSKEINRFLFQKVDKIVSVSESSRNDLNGLFPSTTNKSIVITNGVNLGLQENRISSPFQNGKLNIVHVGSLTSEKNHLKLIRIFEGFLETFSEASLHIIGDGPLKKIIENAIQNANLTDKVIMHGEMPNPQLYIKNASMLVLPSLVEGLPGVILEAMNFETPVVAYNVGGISEVLNDKTGYLVESNNETQFVEAMKQVVISDNTNKILKAKELVKSKFNNSLLAEKFVKVYRNTIAEKKFN</sequence>
<protein>
    <recommendedName>
        <fullName evidence="5">Glycosyltransferase</fullName>
    </recommendedName>
</protein>
<dbReference type="InterPro" id="IPR001296">
    <property type="entry name" value="Glyco_trans_1"/>
</dbReference>
<dbReference type="Proteomes" id="UP000186230">
    <property type="component" value="Chromosome"/>
</dbReference>
<dbReference type="Pfam" id="PF13439">
    <property type="entry name" value="Glyco_transf_4"/>
    <property type="match status" value="1"/>
</dbReference>
<name>A0A1L7HZP5_9FLAO</name>
<dbReference type="Gene3D" id="3.40.50.2000">
    <property type="entry name" value="Glycogen Phosphorylase B"/>
    <property type="match status" value="4"/>
</dbReference>